<dbReference type="PROSITE" id="PS50043">
    <property type="entry name" value="HTH_LUXR_2"/>
    <property type="match status" value="1"/>
</dbReference>
<dbReference type="GO" id="GO:0003677">
    <property type="term" value="F:DNA binding"/>
    <property type="evidence" value="ECO:0007669"/>
    <property type="project" value="InterPro"/>
</dbReference>
<reference evidence="2 3" key="1">
    <citation type="journal article" date="2005" name="Nucleic Acids Res.">
        <title>Genomic blueprint of Hahella chejuensis, a marine microbe producing an algicidal agent.</title>
        <authorList>
            <person name="Jeong H."/>
            <person name="Yim J.H."/>
            <person name="Lee C."/>
            <person name="Choi S.-H."/>
            <person name="Park Y.K."/>
            <person name="Yoon S.H."/>
            <person name="Hur C.-G."/>
            <person name="Kang H.-Y."/>
            <person name="Kim D."/>
            <person name="Lee H.H."/>
            <person name="Park K.H."/>
            <person name="Park S.-H."/>
            <person name="Park H.-S."/>
            <person name="Lee H.K."/>
            <person name="Oh T.K."/>
            <person name="Kim J.F."/>
        </authorList>
    </citation>
    <scope>NUCLEOTIDE SEQUENCE [LARGE SCALE GENOMIC DNA]</scope>
    <source>
        <strain evidence="2 3">KCTC 2396</strain>
    </source>
</reference>
<evidence type="ECO:0000259" key="1">
    <source>
        <dbReference type="PROSITE" id="PS50043"/>
    </source>
</evidence>
<dbReference type="HOGENOM" id="CLU_2012038_0_0_6"/>
<dbReference type="PRINTS" id="PR00038">
    <property type="entry name" value="HTHLUXR"/>
</dbReference>
<dbReference type="SUPFAM" id="SSF46894">
    <property type="entry name" value="C-terminal effector domain of the bipartite response regulators"/>
    <property type="match status" value="1"/>
</dbReference>
<sequence length="123" mass="13645">MLTMVTKGNDLPTVYRGAPAEDDLLPSLARLSGVPISIREAQTIGLWLCGLSAKESSQVLGLSPRTVETYRENIKNKFSITNKIKFFDLLIRNKLHIPLVLMGGSYITEYQSNHQDQPLQATG</sequence>
<dbReference type="Proteomes" id="UP000000238">
    <property type="component" value="Chromosome"/>
</dbReference>
<dbReference type="GO" id="GO:0006355">
    <property type="term" value="P:regulation of DNA-templated transcription"/>
    <property type="evidence" value="ECO:0007669"/>
    <property type="project" value="InterPro"/>
</dbReference>
<dbReference type="EMBL" id="CP000155">
    <property type="protein sequence ID" value="ABC33262.1"/>
    <property type="molecule type" value="Genomic_DNA"/>
</dbReference>
<dbReference type="STRING" id="349521.HCH_06628"/>
<evidence type="ECO:0000313" key="2">
    <source>
        <dbReference type="EMBL" id="ABC33262.1"/>
    </source>
</evidence>
<dbReference type="Gene3D" id="1.10.10.10">
    <property type="entry name" value="Winged helix-like DNA-binding domain superfamily/Winged helix DNA-binding domain"/>
    <property type="match status" value="1"/>
</dbReference>
<proteinExistence type="predicted"/>
<keyword evidence="3" id="KW-1185">Reference proteome</keyword>
<gene>
    <name evidence="2" type="ordered locus">HCH_06628</name>
</gene>
<dbReference type="Pfam" id="PF00196">
    <property type="entry name" value="GerE"/>
    <property type="match status" value="1"/>
</dbReference>
<dbReference type="KEGG" id="hch:HCH_06628"/>
<feature type="domain" description="HTH luxR-type" evidence="1">
    <location>
        <begin position="29"/>
        <end position="94"/>
    </location>
</feature>
<dbReference type="InterPro" id="IPR016032">
    <property type="entry name" value="Sig_transdc_resp-reg_C-effctor"/>
</dbReference>
<name>Q2S7W2_HAHCH</name>
<evidence type="ECO:0000313" key="3">
    <source>
        <dbReference type="Proteomes" id="UP000000238"/>
    </source>
</evidence>
<dbReference type="eggNOG" id="COG2197">
    <property type="taxonomic scope" value="Bacteria"/>
</dbReference>
<organism evidence="2 3">
    <name type="scientific">Hahella chejuensis (strain KCTC 2396)</name>
    <dbReference type="NCBI Taxonomy" id="349521"/>
    <lineage>
        <taxon>Bacteria</taxon>
        <taxon>Pseudomonadati</taxon>
        <taxon>Pseudomonadota</taxon>
        <taxon>Gammaproteobacteria</taxon>
        <taxon>Oceanospirillales</taxon>
        <taxon>Hahellaceae</taxon>
        <taxon>Hahella</taxon>
    </lineage>
</organism>
<accession>Q2S7W2</accession>
<dbReference type="SMART" id="SM00421">
    <property type="entry name" value="HTH_LUXR"/>
    <property type="match status" value="1"/>
</dbReference>
<dbReference type="InterPro" id="IPR036388">
    <property type="entry name" value="WH-like_DNA-bd_sf"/>
</dbReference>
<protein>
    <submittedName>
        <fullName evidence="2">Probable two component response regulator protein containing GerE domain</fullName>
    </submittedName>
</protein>
<dbReference type="AlphaFoldDB" id="Q2S7W2"/>
<dbReference type="InterPro" id="IPR000792">
    <property type="entry name" value="Tscrpt_reg_LuxR_C"/>
</dbReference>